<keyword evidence="2" id="KW-1185">Reference proteome</keyword>
<dbReference type="Proteomes" id="UP001465976">
    <property type="component" value="Unassembled WGS sequence"/>
</dbReference>
<protein>
    <submittedName>
        <fullName evidence="1">Uncharacterized protein</fullName>
    </submittedName>
</protein>
<comment type="caution">
    <text evidence="1">The sequence shown here is derived from an EMBL/GenBank/DDBJ whole genome shotgun (WGS) entry which is preliminary data.</text>
</comment>
<gene>
    <name evidence="1" type="ORF">V5O48_014771</name>
</gene>
<dbReference type="EMBL" id="JBAHYK010001642">
    <property type="protein sequence ID" value="KAL0567225.1"/>
    <property type="molecule type" value="Genomic_DNA"/>
</dbReference>
<accession>A0ABR3EWE8</accession>
<name>A0ABR3EWE8_9AGAR</name>
<sequence length="265" mass="29973">MDTAFPVALRFATINNTGNVETALHMPITYREEGSDSKQFPIGMAFRHEKDAEEFIVKVGPIVRTLSEEKITGRLAFSKRLLASEDVMGYNLDLKQRYGKGNYYLDVRNGRNPGIYCNSVEAFRNLEAVGVECQRAYAFGSLLEAIISRILYVPHPPGAVFDYNPREFPLDAKYQRKFILQGLQPALGPGEASVFLGAEQSAYAWACFYMETHGYGQNADDVSYIQSLIDEGLKQNQFVEKLCGCFGEGRKKQYEFLFSLFQKCR</sequence>
<organism evidence="1 2">
    <name type="scientific">Marasmius crinis-equi</name>
    <dbReference type="NCBI Taxonomy" id="585013"/>
    <lineage>
        <taxon>Eukaryota</taxon>
        <taxon>Fungi</taxon>
        <taxon>Dikarya</taxon>
        <taxon>Basidiomycota</taxon>
        <taxon>Agaricomycotina</taxon>
        <taxon>Agaricomycetes</taxon>
        <taxon>Agaricomycetidae</taxon>
        <taxon>Agaricales</taxon>
        <taxon>Marasmiineae</taxon>
        <taxon>Marasmiaceae</taxon>
        <taxon>Marasmius</taxon>
    </lineage>
</organism>
<evidence type="ECO:0000313" key="1">
    <source>
        <dbReference type="EMBL" id="KAL0567225.1"/>
    </source>
</evidence>
<evidence type="ECO:0000313" key="2">
    <source>
        <dbReference type="Proteomes" id="UP001465976"/>
    </source>
</evidence>
<reference evidence="1 2" key="1">
    <citation type="submission" date="2024-02" db="EMBL/GenBank/DDBJ databases">
        <title>A draft genome for the cacao thread blight pathogen Marasmius crinis-equi.</title>
        <authorList>
            <person name="Cohen S.P."/>
            <person name="Baruah I.K."/>
            <person name="Amoako-Attah I."/>
            <person name="Bukari Y."/>
            <person name="Meinhardt L.W."/>
            <person name="Bailey B.A."/>
        </authorList>
    </citation>
    <scope>NUCLEOTIDE SEQUENCE [LARGE SCALE GENOMIC DNA]</scope>
    <source>
        <strain evidence="1 2">GH-76</strain>
    </source>
</reference>
<proteinExistence type="predicted"/>